<name>A0ABU6X8G8_9FABA</name>
<proteinExistence type="predicted"/>
<accession>A0ABU6X8G8</accession>
<feature type="non-terminal residue" evidence="1">
    <location>
        <position position="1"/>
    </location>
</feature>
<protein>
    <submittedName>
        <fullName evidence="1">Uncharacterized protein</fullName>
    </submittedName>
</protein>
<gene>
    <name evidence="1" type="ORF">PIB30_028290</name>
</gene>
<comment type="caution">
    <text evidence="1">The sequence shown here is derived from an EMBL/GenBank/DDBJ whole genome shotgun (WGS) entry which is preliminary data.</text>
</comment>
<sequence length="102" mass="11862">ETIPHCLVTCSRAHCVWQLSGLSIPPIQDLATLEDWHRWWLLASSTAFHNHQGRKTISFLATLLWKIWNVRNKKAFENLDLQSQEIFASASQLNEEFFLRAV</sequence>
<dbReference type="EMBL" id="JASCZI010211560">
    <property type="protein sequence ID" value="MED6194404.1"/>
    <property type="molecule type" value="Genomic_DNA"/>
</dbReference>
<reference evidence="1 2" key="1">
    <citation type="journal article" date="2023" name="Plants (Basel)">
        <title>Bridging the Gap: Combining Genomics and Transcriptomics Approaches to Understand Stylosanthes scabra, an Orphan Legume from the Brazilian Caatinga.</title>
        <authorList>
            <person name="Ferreira-Neto J.R.C."/>
            <person name="da Silva M.D."/>
            <person name="Binneck E."/>
            <person name="de Melo N.F."/>
            <person name="da Silva R.H."/>
            <person name="de Melo A.L.T.M."/>
            <person name="Pandolfi V."/>
            <person name="Bustamante F.O."/>
            <person name="Brasileiro-Vidal A.C."/>
            <person name="Benko-Iseppon A.M."/>
        </authorList>
    </citation>
    <scope>NUCLEOTIDE SEQUENCE [LARGE SCALE GENOMIC DNA]</scope>
    <source>
        <tissue evidence="1">Leaves</tissue>
    </source>
</reference>
<evidence type="ECO:0000313" key="2">
    <source>
        <dbReference type="Proteomes" id="UP001341840"/>
    </source>
</evidence>
<keyword evidence="2" id="KW-1185">Reference proteome</keyword>
<evidence type="ECO:0000313" key="1">
    <source>
        <dbReference type="EMBL" id="MED6194404.1"/>
    </source>
</evidence>
<dbReference type="Proteomes" id="UP001341840">
    <property type="component" value="Unassembled WGS sequence"/>
</dbReference>
<organism evidence="1 2">
    <name type="scientific">Stylosanthes scabra</name>
    <dbReference type="NCBI Taxonomy" id="79078"/>
    <lineage>
        <taxon>Eukaryota</taxon>
        <taxon>Viridiplantae</taxon>
        <taxon>Streptophyta</taxon>
        <taxon>Embryophyta</taxon>
        <taxon>Tracheophyta</taxon>
        <taxon>Spermatophyta</taxon>
        <taxon>Magnoliopsida</taxon>
        <taxon>eudicotyledons</taxon>
        <taxon>Gunneridae</taxon>
        <taxon>Pentapetalae</taxon>
        <taxon>rosids</taxon>
        <taxon>fabids</taxon>
        <taxon>Fabales</taxon>
        <taxon>Fabaceae</taxon>
        <taxon>Papilionoideae</taxon>
        <taxon>50 kb inversion clade</taxon>
        <taxon>dalbergioids sensu lato</taxon>
        <taxon>Dalbergieae</taxon>
        <taxon>Pterocarpus clade</taxon>
        <taxon>Stylosanthes</taxon>
    </lineage>
</organism>